<comment type="caution">
    <text evidence="1">The sequence shown here is derived from an EMBL/GenBank/DDBJ whole genome shotgun (WGS) entry which is preliminary data.</text>
</comment>
<organism evidence="1 2">
    <name type="scientific">Sphingobium chlorophenolicum</name>
    <dbReference type="NCBI Taxonomy" id="46429"/>
    <lineage>
        <taxon>Bacteria</taxon>
        <taxon>Pseudomonadati</taxon>
        <taxon>Pseudomonadota</taxon>
        <taxon>Alphaproteobacteria</taxon>
        <taxon>Sphingomonadales</taxon>
        <taxon>Sphingomonadaceae</taxon>
        <taxon>Sphingobium</taxon>
    </lineage>
</organism>
<accession>A0A081REU3</accession>
<proteinExistence type="predicted"/>
<dbReference type="EMBL" id="JFHR01000018">
    <property type="protein sequence ID" value="KEQ53716.1"/>
    <property type="molecule type" value="Genomic_DNA"/>
</dbReference>
<evidence type="ECO:0000313" key="1">
    <source>
        <dbReference type="EMBL" id="KEQ53716.1"/>
    </source>
</evidence>
<dbReference type="Proteomes" id="UP000028411">
    <property type="component" value="Unassembled WGS sequence"/>
</dbReference>
<name>A0A081REU3_SPHCR</name>
<dbReference type="AlphaFoldDB" id="A0A081REU3"/>
<evidence type="ECO:0000313" key="2">
    <source>
        <dbReference type="Proteomes" id="UP000028411"/>
    </source>
</evidence>
<reference evidence="1 2" key="1">
    <citation type="submission" date="2014-02" db="EMBL/GenBank/DDBJ databases">
        <title>Whole genome sequence of Sphingobium chlorophenolicum NBRC 16172.</title>
        <authorList>
            <person name="Gan H.M."/>
            <person name="Gan H.Y."/>
            <person name="Chew T.H."/>
            <person name="Savka M.A."/>
        </authorList>
    </citation>
    <scope>NUCLEOTIDE SEQUENCE [LARGE SCALE GENOMIC DNA]</scope>
    <source>
        <strain evidence="1 2">NBRC 16172</strain>
    </source>
</reference>
<dbReference type="RefSeq" id="WP_174544478.1">
    <property type="nucleotide sequence ID" value="NZ_JFHR01000018.1"/>
</dbReference>
<dbReference type="eggNOG" id="ENOG5032MY7">
    <property type="taxonomic scope" value="Bacteria"/>
</dbReference>
<dbReference type="PATRIC" id="fig|46429.4.peg.1902"/>
<gene>
    <name evidence="1" type="ORF">BV95_01932</name>
</gene>
<protein>
    <submittedName>
        <fullName evidence="1">Uncharacterized protein</fullName>
    </submittedName>
</protein>
<sequence>MFQPDLFTMDHAAEQSDLPSEIAQLREGAQPRTEAANDIEIDLPGVLERLADVSARPRYTFMVLNLIARAAGQSDSAGPYVREDGRVIAIRDWLSDALMPMAQRDARRVAVVNQVRAELARKGVLPVDDEQAEEMIAEGVRARLRHSGRTNVSRAVSDLVRAGLVRRHYQGYRVDHENRGAQREAVYTITPRVKRALGRVA</sequence>